<keyword evidence="1" id="KW-0472">Membrane</keyword>
<feature type="transmembrane region" description="Helical" evidence="1">
    <location>
        <begin position="100"/>
        <end position="122"/>
    </location>
</feature>
<evidence type="ECO:0000313" key="3">
    <source>
        <dbReference type="EMBL" id="PRQ16931.1"/>
    </source>
</evidence>
<keyword evidence="4" id="KW-1185">Reference proteome</keyword>
<name>A0A2P6P4S4_ROSCH</name>
<evidence type="ECO:0000256" key="1">
    <source>
        <dbReference type="SAM" id="Phobius"/>
    </source>
</evidence>
<evidence type="ECO:0000256" key="2">
    <source>
        <dbReference type="SAM" id="SignalP"/>
    </source>
</evidence>
<feature type="transmembrane region" description="Helical" evidence="1">
    <location>
        <begin position="35"/>
        <end position="53"/>
    </location>
</feature>
<keyword evidence="1" id="KW-0812">Transmembrane</keyword>
<reference evidence="3 4" key="1">
    <citation type="journal article" date="2018" name="Nat. Genet.">
        <title>The Rosa genome provides new insights in the design of modern roses.</title>
        <authorList>
            <person name="Bendahmane M."/>
        </authorList>
    </citation>
    <scope>NUCLEOTIDE SEQUENCE [LARGE SCALE GENOMIC DNA]</scope>
    <source>
        <strain evidence="4">cv. Old Blush</strain>
    </source>
</reference>
<dbReference type="AlphaFoldDB" id="A0A2P6P4S4"/>
<sequence>MQAGLCSLSLCLCSLCLSSATISLSSYQTMRHVPLVFTLLFFPCHLSLSHNFLSLLKSSSRSFPQDKSLSATSPLFLCSFLFFACLHTLPLFLVCVSRSLLLFMLFLVSLFLLSHSSFLVLLRLTHLFLPTLHVWTIHFPLSFSNHVLLSHFNCTTFFSLLHQRGSSFFFI</sequence>
<keyword evidence="1" id="KW-1133">Transmembrane helix</keyword>
<keyword evidence="2" id="KW-0732">Signal</keyword>
<organism evidence="3 4">
    <name type="scientific">Rosa chinensis</name>
    <name type="common">China rose</name>
    <dbReference type="NCBI Taxonomy" id="74649"/>
    <lineage>
        <taxon>Eukaryota</taxon>
        <taxon>Viridiplantae</taxon>
        <taxon>Streptophyta</taxon>
        <taxon>Embryophyta</taxon>
        <taxon>Tracheophyta</taxon>
        <taxon>Spermatophyta</taxon>
        <taxon>Magnoliopsida</taxon>
        <taxon>eudicotyledons</taxon>
        <taxon>Gunneridae</taxon>
        <taxon>Pentapetalae</taxon>
        <taxon>rosids</taxon>
        <taxon>fabids</taxon>
        <taxon>Rosales</taxon>
        <taxon>Rosaceae</taxon>
        <taxon>Rosoideae</taxon>
        <taxon>Rosoideae incertae sedis</taxon>
        <taxon>Rosa</taxon>
    </lineage>
</organism>
<dbReference type="EMBL" id="PDCK01000045">
    <property type="protein sequence ID" value="PRQ16931.1"/>
    <property type="molecule type" value="Genomic_DNA"/>
</dbReference>
<feature type="signal peptide" evidence="2">
    <location>
        <begin position="1"/>
        <end position="18"/>
    </location>
</feature>
<dbReference type="Gramene" id="PRQ16931">
    <property type="protein sequence ID" value="PRQ16931"/>
    <property type="gene ID" value="RchiOBHm_Chr7g0189571"/>
</dbReference>
<accession>A0A2P6P4S4</accession>
<protein>
    <submittedName>
        <fullName evidence="3">Uncharacterized protein</fullName>
    </submittedName>
</protein>
<comment type="caution">
    <text evidence="3">The sequence shown here is derived from an EMBL/GenBank/DDBJ whole genome shotgun (WGS) entry which is preliminary data.</text>
</comment>
<feature type="chain" id="PRO_5015121176" evidence="2">
    <location>
        <begin position="19"/>
        <end position="171"/>
    </location>
</feature>
<feature type="transmembrane region" description="Helical" evidence="1">
    <location>
        <begin position="74"/>
        <end position="94"/>
    </location>
</feature>
<dbReference type="Proteomes" id="UP000238479">
    <property type="component" value="Chromosome 7"/>
</dbReference>
<evidence type="ECO:0000313" key="4">
    <source>
        <dbReference type="Proteomes" id="UP000238479"/>
    </source>
</evidence>
<proteinExistence type="predicted"/>
<gene>
    <name evidence="3" type="ORF">RchiOBHm_Chr7g0189571</name>
</gene>